<evidence type="ECO:0000313" key="2">
    <source>
        <dbReference type="EMBL" id="AFP33459.1"/>
    </source>
</evidence>
<keyword evidence="1" id="KW-1133">Transmembrane helix</keyword>
<reference evidence="2" key="1">
    <citation type="submission" date="2012-08" db="EMBL/GenBank/DDBJ databases">
        <authorList>
            <person name="Carlson J."/>
            <person name="Booth B."/>
            <person name="Frise E."/>
            <person name="Sandler J."/>
            <person name="Wan K."/>
            <person name="Yu C."/>
            <person name="Celniker S."/>
        </authorList>
    </citation>
    <scope>NUCLEOTIDE SEQUENCE</scope>
</reference>
<feature type="transmembrane region" description="Helical" evidence="1">
    <location>
        <begin position="16"/>
        <end position="35"/>
    </location>
</feature>
<dbReference type="VEuPathDB" id="VectorBase:FBgn0267163"/>
<sequence length="80" mass="8891">QNCEHKKVVLSFLENLNIIMGILATLQMIHLVCAARWRRGTADDPGANVCGHIPKLHRDRRSSFQDTFPIPVAAISMIGP</sequence>
<dbReference type="OrthoDB" id="10343057at2759"/>
<evidence type="ECO:0000256" key="1">
    <source>
        <dbReference type="SAM" id="Phobius"/>
    </source>
</evidence>
<dbReference type="AlphaFoldDB" id="I7FWB9"/>
<organism evidence="2">
    <name type="scientific">Drosophila melanogaster</name>
    <name type="common">Fruit fly</name>
    <dbReference type="NCBI Taxonomy" id="7227"/>
    <lineage>
        <taxon>Eukaryota</taxon>
        <taxon>Metazoa</taxon>
        <taxon>Ecdysozoa</taxon>
        <taxon>Arthropoda</taxon>
        <taxon>Hexapoda</taxon>
        <taxon>Insecta</taxon>
        <taxon>Pterygota</taxon>
        <taxon>Neoptera</taxon>
        <taxon>Endopterygota</taxon>
        <taxon>Diptera</taxon>
        <taxon>Brachycera</taxon>
        <taxon>Muscomorpha</taxon>
        <taxon>Ephydroidea</taxon>
        <taxon>Drosophilidae</taxon>
        <taxon>Drosophila</taxon>
        <taxon>Sophophora</taxon>
    </lineage>
</organism>
<protein>
    <submittedName>
        <fullName evidence="2">MIP36242p1</fullName>
    </submittedName>
</protein>
<dbReference type="EMBL" id="BT149853">
    <property type="protein sequence ID" value="AFP33459.1"/>
    <property type="molecule type" value="mRNA"/>
</dbReference>
<name>I7FWB9_DROME</name>
<proteinExistence type="evidence at transcript level"/>
<dbReference type="ExpressionAtlas" id="I7FWB9">
    <property type="expression patterns" value="baseline and differential"/>
</dbReference>
<keyword evidence="1" id="KW-0472">Membrane</keyword>
<keyword evidence="1" id="KW-0812">Transmembrane</keyword>
<accession>I7FWB9</accession>
<feature type="non-terminal residue" evidence="2">
    <location>
        <position position="1"/>
    </location>
</feature>